<organism evidence="1 2">
    <name type="scientific">Cereibacter sphaeroides</name>
    <name type="common">Rhodobacter sphaeroides</name>
    <dbReference type="NCBI Taxonomy" id="1063"/>
    <lineage>
        <taxon>Bacteria</taxon>
        <taxon>Pseudomonadati</taxon>
        <taxon>Pseudomonadota</taxon>
        <taxon>Alphaproteobacteria</taxon>
        <taxon>Rhodobacterales</taxon>
        <taxon>Paracoccaceae</taxon>
        <taxon>Cereibacter</taxon>
    </lineage>
</organism>
<dbReference type="Pfam" id="PF06620">
    <property type="entry name" value="DUF1150"/>
    <property type="match status" value="1"/>
</dbReference>
<reference evidence="1 2" key="1">
    <citation type="submission" date="2017-08" db="EMBL/GenBank/DDBJ databases">
        <title>Infants hospitalized years apart are colonized by the same room-sourced microbial strains.</title>
        <authorList>
            <person name="Brooks B."/>
            <person name="Olm M.R."/>
            <person name="Firek B.A."/>
            <person name="Baker R."/>
            <person name="Thomas B.C."/>
            <person name="Morowitz M.J."/>
            <person name="Banfield J.F."/>
        </authorList>
    </citation>
    <scope>NUCLEOTIDE SEQUENCE [LARGE SCALE GENOMIC DNA]</scope>
    <source>
        <strain evidence="1">S2_003_000_R2_11</strain>
    </source>
</reference>
<dbReference type="EMBL" id="QFQS01000001">
    <property type="protein sequence ID" value="PZR00668.1"/>
    <property type="molecule type" value="Genomic_DNA"/>
</dbReference>
<accession>A0A2W5TWZ7</accession>
<evidence type="ECO:0000313" key="1">
    <source>
        <dbReference type="EMBL" id="PZR00668.1"/>
    </source>
</evidence>
<comment type="caution">
    <text evidence="1">The sequence shown here is derived from an EMBL/GenBank/DDBJ whole genome shotgun (WGS) entry which is preliminary data.</text>
</comment>
<evidence type="ECO:0000313" key="2">
    <source>
        <dbReference type="Proteomes" id="UP000248975"/>
    </source>
</evidence>
<proteinExistence type="predicted"/>
<dbReference type="InterPro" id="IPR009531">
    <property type="entry name" value="DUF1150"/>
</dbReference>
<protein>
    <submittedName>
        <fullName evidence="1">DUF1150 domain-containing protein</fullName>
    </submittedName>
</protein>
<dbReference type="Proteomes" id="UP000248975">
    <property type="component" value="Unassembled WGS sequence"/>
</dbReference>
<gene>
    <name evidence="1" type="ORF">DI533_09035</name>
</gene>
<sequence>MNTTYPAMPQDAEGIVYILPVAVADLPDDVREQAEGIETLYAVHRPNGERVALVKDRWMAFALARQNDLAPVNAH</sequence>
<dbReference type="AlphaFoldDB" id="A0A2W5TWZ7"/>
<name>A0A2W5TWZ7_CERSP</name>